<dbReference type="InterPro" id="IPR021145">
    <property type="entry name" value="Portal_protein_SPP1_Gp6-like"/>
</dbReference>
<gene>
    <name evidence="1" type="ORF">P7953_04</name>
</gene>
<proteinExistence type="predicted"/>
<accession>A0A286QSG5</accession>
<evidence type="ECO:0000313" key="2">
    <source>
        <dbReference type="Proteomes" id="UP000221140"/>
    </source>
</evidence>
<sequence>MMEQTLFTDSTGQERVLNLRFHRESRIRYRADNLEELMVNNWELLKNFINHHKLRQAPRIQELLDYARGENHDVLKSGRRKDNEMADKRAVHNYGRMISKFKTGYLAGNPIRVEYDDNDDNSQNDDAIKRIGRINDLDSLNRTLIRDLSQTGRAYEVIYRSEYDETRIKRLSPLETFVIYDNSLEDNSIAAVRYYNRGTFQNAKDVVEIYTNQHIYTLDASDSFNEISITPHAFGTVPITEYLNNVDGIGDYETELYLIDLYDSAESDTANHMSDMADAILAIYGDLALPKGMQASDMKRTRLMQLKPPKSADGKEGTVKAEYLTKSYDVSGAEAYKTRLNRDIHIFTNTPDMSDTNFSGNTSGEALKYKLFGLDQDRVDTQSQFTKGLKRRYRLAARIGSLVNEFKDFDESLLKITFTPNLPKSLNEQVSILTGLGGQVSQETALSLSGLVESPNEELDKINKEMSEIDFKGYSNDFNEHVGKYTDEVKETHTDDFEREYE</sequence>
<keyword evidence="2" id="KW-1185">Reference proteome</keyword>
<name>A0A286QSG5_9CAUD</name>
<protein>
    <submittedName>
        <fullName evidence="1">Portal protein</fullName>
    </submittedName>
</protein>
<dbReference type="EMBL" id="KY705279">
    <property type="protein sequence ID" value="ARU14284.1"/>
    <property type="molecule type" value="Genomic_DNA"/>
</dbReference>
<dbReference type="NCBIfam" id="TIGR01538">
    <property type="entry name" value="portal_SPP1"/>
    <property type="match status" value="1"/>
</dbReference>
<dbReference type="InterPro" id="IPR006428">
    <property type="entry name" value="Portal_SPP1-type"/>
</dbReference>
<dbReference type="Pfam" id="PF05133">
    <property type="entry name" value="SPP1_portal"/>
    <property type="match status" value="1"/>
</dbReference>
<evidence type="ECO:0000313" key="1">
    <source>
        <dbReference type="EMBL" id="ARU14284.1"/>
    </source>
</evidence>
<organism evidence="1 2">
    <name type="scientific">Streptococcus phage P7953</name>
    <dbReference type="NCBI Taxonomy" id="1971438"/>
    <lineage>
        <taxon>Viruses</taxon>
        <taxon>Duplodnaviria</taxon>
        <taxon>Heunggongvirae</taxon>
        <taxon>Uroviricota</taxon>
        <taxon>Caudoviricetes</taxon>
        <taxon>Aliceevansviridae</taxon>
        <taxon>Brussowvirus</taxon>
        <taxon>Brussowvirus P7953</taxon>
    </lineage>
</organism>
<dbReference type="Proteomes" id="UP000221140">
    <property type="component" value="Segment"/>
</dbReference>
<reference evidence="1 2" key="1">
    <citation type="journal article" date="2017" name="Front. Microbiol.">
        <title>Global Survey and Genome Exploration of Bacteriophages Infecting the Lactic Acid Bacterium Streptococcus thermophilus.</title>
        <authorList>
            <person name="McDonnell B."/>
            <person name="Mahony J."/>
            <person name="Hanemaaijer L."/>
            <person name="Neve H."/>
            <person name="Noben J.-P."/>
            <person name="Lugli G.A."/>
            <person name="Ventura M."/>
            <person name="Kouwen T.R."/>
            <person name="van Sinderen D."/>
        </authorList>
    </citation>
    <scope>NUCLEOTIDE SEQUENCE [LARGE SCALE GENOMIC DNA]</scope>
</reference>